<dbReference type="InterPro" id="IPR006427">
    <property type="entry name" value="Portal_HK97"/>
</dbReference>
<accession>A0ABR7K2P8</accession>
<proteinExistence type="predicted"/>
<dbReference type="Proteomes" id="UP000611796">
    <property type="component" value="Unassembled WGS sequence"/>
</dbReference>
<name>A0ABR7K2P8_9FIRM</name>
<dbReference type="NCBIfam" id="TIGR01537">
    <property type="entry name" value="portal_HK97"/>
    <property type="match status" value="1"/>
</dbReference>
<comment type="caution">
    <text evidence="1">The sequence shown here is derived from an EMBL/GenBank/DDBJ whole genome shotgun (WGS) entry which is preliminary data.</text>
</comment>
<evidence type="ECO:0000313" key="2">
    <source>
        <dbReference type="Proteomes" id="UP000611796"/>
    </source>
</evidence>
<evidence type="ECO:0000313" key="1">
    <source>
        <dbReference type="EMBL" id="MBC6003373.1"/>
    </source>
</evidence>
<gene>
    <name evidence="1" type="ORF">H8891_06135</name>
</gene>
<dbReference type="InterPro" id="IPR006944">
    <property type="entry name" value="Phage/GTA_portal"/>
</dbReference>
<reference evidence="1 2" key="1">
    <citation type="submission" date="2020-08" db="EMBL/GenBank/DDBJ databases">
        <authorList>
            <person name="Liu C."/>
            <person name="Sun Q."/>
        </authorList>
    </citation>
    <scope>NUCLEOTIDE SEQUENCE [LARGE SCALE GENOMIC DNA]</scope>
    <source>
        <strain evidence="1 2">NSJ-45</strain>
    </source>
</reference>
<keyword evidence="2" id="KW-1185">Reference proteome</keyword>
<protein>
    <submittedName>
        <fullName evidence="1">Phage portal protein</fullName>
    </submittedName>
</protein>
<dbReference type="EMBL" id="JACRWD010000001">
    <property type="protein sequence ID" value="MBC6003373.1"/>
    <property type="molecule type" value="Genomic_DNA"/>
</dbReference>
<organism evidence="1 2">
    <name type="scientific">Paeniclostridium hominis</name>
    <dbReference type="NCBI Taxonomy" id="2764329"/>
    <lineage>
        <taxon>Bacteria</taxon>
        <taxon>Bacillati</taxon>
        <taxon>Bacillota</taxon>
        <taxon>Clostridia</taxon>
        <taxon>Peptostreptococcales</taxon>
        <taxon>Peptostreptococcaceae</taxon>
        <taxon>Paeniclostridium</taxon>
    </lineage>
</organism>
<dbReference type="RefSeq" id="WP_187005632.1">
    <property type="nucleotide sequence ID" value="NZ_JACRWD010000001.1"/>
</dbReference>
<sequence length="413" mass="46789">MGLLRDLISGKKDKVETDMSSDISKTGFDGYSDTKEDIALKISALNNGLSLISETLASLPIYKYHRLEDGSKVRVSDDKLHYLLNVACNQSTSSFNMKDTFLRQAILEGNGYLYIQRKGNSISSLHLVEDVQPKKYMTEDGLSCTYEFKLGDREMTCNNYEMINLARYSKNGIEGKGILEHGSDVLGIANSLNQYQGATLENGAFIKGMMKVPSEMNADDKRNLTSKMREFFAGKSNGTVMVLNKDIDFMPISLSPSDIEALKSSEFSVDEIARLLKVPPDMLKGTANRSEQSDLYFLKYCLLAYIRQVEEVFNHYLLLESEKNGEYFFEFNIDNLLRTDKSTEMKYYKDGVEGGIFTINEARNKLNKKSIKGADTLLLSKFNMIIDENGEKWNTQSVTKLNDIKKEVIEEYE</sequence>
<dbReference type="Pfam" id="PF04860">
    <property type="entry name" value="Phage_portal"/>
    <property type="match status" value="1"/>
</dbReference>